<keyword evidence="1" id="KW-0328">Glycosyltransferase</keyword>
<evidence type="ECO:0000313" key="4">
    <source>
        <dbReference type="Proteomes" id="UP000322530"/>
    </source>
</evidence>
<protein>
    <submittedName>
        <fullName evidence="3">LPS biosynthesis-related glycosyltransferase</fullName>
    </submittedName>
</protein>
<dbReference type="Gene3D" id="3.40.50.2000">
    <property type="entry name" value="Glycogen Phosphorylase B"/>
    <property type="match status" value="2"/>
</dbReference>
<gene>
    <name evidence="3" type="ORF">KDI_22840</name>
</gene>
<keyword evidence="4" id="KW-1185">Reference proteome</keyword>
<dbReference type="SUPFAM" id="SSF53756">
    <property type="entry name" value="UDP-Glycosyltransferase/glycogen phosphorylase"/>
    <property type="match status" value="1"/>
</dbReference>
<proteinExistence type="predicted"/>
<dbReference type="GO" id="GO:0009244">
    <property type="term" value="P:lipopolysaccharide core region biosynthetic process"/>
    <property type="evidence" value="ECO:0007669"/>
    <property type="project" value="TreeGrafter"/>
</dbReference>
<dbReference type="GO" id="GO:0008713">
    <property type="term" value="F:ADP-heptose-lipopolysaccharide heptosyltransferase activity"/>
    <property type="evidence" value="ECO:0007669"/>
    <property type="project" value="TreeGrafter"/>
</dbReference>
<keyword evidence="2 3" id="KW-0808">Transferase</keyword>
<comment type="caution">
    <text evidence="3">The sequence shown here is derived from an EMBL/GenBank/DDBJ whole genome shotgun (WGS) entry which is preliminary data.</text>
</comment>
<name>A0A5A5TB47_9CHLR</name>
<dbReference type="PANTHER" id="PTHR30160">
    <property type="entry name" value="TETRAACYLDISACCHARIDE 4'-KINASE-RELATED"/>
    <property type="match status" value="1"/>
</dbReference>
<dbReference type="EMBL" id="BIXY01000029">
    <property type="protein sequence ID" value="GCF08720.1"/>
    <property type="molecule type" value="Genomic_DNA"/>
</dbReference>
<dbReference type="OrthoDB" id="9807356at2"/>
<evidence type="ECO:0000256" key="2">
    <source>
        <dbReference type="ARBA" id="ARBA00022679"/>
    </source>
</evidence>
<dbReference type="CDD" id="cd03789">
    <property type="entry name" value="GT9_LPS_heptosyltransferase"/>
    <property type="match status" value="1"/>
</dbReference>
<accession>A0A5A5TB47</accession>
<dbReference type="InterPro" id="IPR051199">
    <property type="entry name" value="LPS_LOS_Heptosyltrfase"/>
</dbReference>
<dbReference type="Pfam" id="PF01075">
    <property type="entry name" value="Glyco_transf_9"/>
    <property type="match status" value="1"/>
</dbReference>
<organism evidence="3 4">
    <name type="scientific">Dictyobacter arantiisoli</name>
    <dbReference type="NCBI Taxonomy" id="2014874"/>
    <lineage>
        <taxon>Bacteria</taxon>
        <taxon>Bacillati</taxon>
        <taxon>Chloroflexota</taxon>
        <taxon>Ktedonobacteria</taxon>
        <taxon>Ktedonobacterales</taxon>
        <taxon>Dictyobacteraceae</taxon>
        <taxon>Dictyobacter</taxon>
    </lineage>
</organism>
<dbReference type="RefSeq" id="WP_149401699.1">
    <property type="nucleotide sequence ID" value="NZ_BIXY01000029.1"/>
</dbReference>
<evidence type="ECO:0000256" key="1">
    <source>
        <dbReference type="ARBA" id="ARBA00022676"/>
    </source>
</evidence>
<dbReference type="AlphaFoldDB" id="A0A5A5TB47"/>
<dbReference type="Proteomes" id="UP000322530">
    <property type="component" value="Unassembled WGS sequence"/>
</dbReference>
<reference evidence="3 4" key="1">
    <citation type="submission" date="2019-01" db="EMBL/GenBank/DDBJ databases">
        <title>Draft genome sequence of Dictyobacter sp. Uno17.</title>
        <authorList>
            <person name="Wang C.M."/>
            <person name="Zheng Y."/>
            <person name="Sakai Y."/>
            <person name="Abe K."/>
            <person name="Yokota A."/>
            <person name="Yabe S."/>
        </authorList>
    </citation>
    <scope>NUCLEOTIDE SEQUENCE [LARGE SCALE GENOMIC DNA]</scope>
    <source>
        <strain evidence="3 4">Uno17</strain>
    </source>
</reference>
<evidence type="ECO:0000313" key="3">
    <source>
        <dbReference type="EMBL" id="GCF08720.1"/>
    </source>
</evidence>
<dbReference type="GO" id="GO:0005829">
    <property type="term" value="C:cytosol"/>
    <property type="evidence" value="ECO:0007669"/>
    <property type="project" value="TreeGrafter"/>
</dbReference>
<sequence>MEYRYQPEHIIRHADRIPDVKKIAVLRANALGDFIFVLPALQALHHTYPEAEIVLLAKAWCATFMQARPSPIDRVIVVPPFGGVSEEPGYREDPLEMADFFAKMEQEHFDLACQFHGGGRYSNPFIQQLGARITIGLRAEDAPALDRWLPYILLQHEVVRYQEVASLVGAPRESYLIPQLTVTREDLAASFQLVPEERTPLAVLHPGASDPRRRWPADKFASVGDALVAAGAQILVTGNEAEKDLTASVVEQMHAPARDLGGKLSLKKLTGLLARSHILVSNDTGPRHLADAIGTPTVGIYWCFNMITASPLTRERNLPLVSWQTDCPLCGESYLTKNCQHQASIVSNITTDEVIQAALKLFTAQA</sequence>
<dbReference type="InterPro" id="IPR002201">
    <property type="entry name" value="Glyco_trans_9"/>
</dbReference>